<evidence type="ECO:0000256" key="1">
    <source>
        <dbReference type="SAM" id="Phobius"/>
    </source>
</evidence>
<evidence type="ECO:0000313" key="3">
    <source>
        <dbReference type="Proteomes" id="UP000740727"/>
    </source>
</evidence>
<gene>
    <name evidence="2" type="ORF">EBT44_00390</name>
</gene>
<keyword evidence="1" id="KW-1133">Transmembrane helix</keyword>
<proteinExistence type="predicted"/>
<evidence type="ECO:0000313" key="2">
    <source>
        <dbReference type="EMBL" id="NBR93320.1"/>
    </source>
</evidence>
<organism evidence="2 3">
    <name type="scientific">Candidatus Fonsibacter lacus</name>
    <dbReference type="NCBI Taxonomy" id="2576439"/>
    <lineage>
        <taxon>Bacteria</taxon>
        <taxon>Pseudomonadati</taxon>
        <taxon>Pseudomonadota</taxon>
        <taxon>Alphaproteobacteria</taxon>
        <taxon>Candidatus Pelagibacterales</taxon>
        <taxon>Candidatus Pelagibacterales incertae sedis</taxon>
        <taxon>Candidatus Fonsibacter</taxon>
    </lineage>
</organism>
<dbReference type="EMBL" id="RFXN01000002">
    <property type="protein sequence ID" value="NBR93320.1"/>
    <property type="molecule type" value="Genomic_DNA"/>
</dbReference>
<name>A0A965GCX0_9PROT</name>
<dbReference type="Proteomes" id="UP000740727">
    <property type="component" value="Unassembled WGS sequence"/>
</dbReference>
<protein>
    <submittedName>
        <fullName evidence="2">Uncharacterized protein</fullName>
    </submittedName>
</protein>
<accession>A0A965GCX0</accession>
<keyword evidence="1" id="KW-0812">Transmembrane</keyword>
<dbReference type="AlphaFoldDB" id="A0A965GCX0"/>
<reference evidence="2" key="1">
    <citation type="submission" date="2018-10" db="EMBL/GenBank/DDBJ databases">
        <title>Iterative Subtractive Binning of Freshwater Chronoseries Metagenomes Recovers Nearly Complete Genomes from over Four Hundred Novel Species.</title>
        <authorList>
            <person name="Rodriguez-R L.M."/>
            <person name="Tsementzi D."/>
            <person name="Luo C."/>
            <person name="Konstantinidis K.T."/>
        </authorList>
    </citation>
    <scope>NUCLEOTIDE SEQUENCE</scope>
    <source>
        <strain evidence="2">WB5_2A_028</strain>
    </source>
</reference>
<sequence>MLFARKREISSEDTSFPEMGSTEAFLTLIPTCLLVVTLFALIQFGATTNSLVSASTLVGRQLARYPEAYDLEKLAEEQLQRNEISVSDFHVMRIVLGKSIFVQTILVGKRINFGPFSMVPSGRSLTFVDSWR</sequence>
<comment type="caution">
    <text evidence="2">The sequence shown here is derived from an EMBL/GenBank/DDBJ whole genome shotgun (WGS) entry which is preliminary data.</text>
</comment>
<feature type="transmembrane region" description="Helical" evidence="1">
    <location>
        <begin position="24"/>
        <end position="46"/>
    </location>
</feature>
<keyword evidence="1" id="KW-0472">Membrane</keyword>